<dbReference type="GO" id="GO:0005576">
    <property type="term" value="C:extracellular region"/>
    <property type="evidence" value="ECO:0007669"/>
    <property type="project" value="UniProtKB-SubCell"/>
</dbReference>
<dbReference type="PROSITE" id="PS50958">
    <property type="entry name" value="SMB_2"/>
    <property type="match status" value="1"/>
</dbReference>
<comment type="caution">
    <text evidence="7">The sequence shown here is derived from an EMBL/GenBank/DDBJ whole genome shotgun (WGS) entry which is preliminary data.</text>
</comment>
<gene>
    <name evidence="7" type="ORF">NXF25_002498</name>
</gene>
<dbReference type="PANTHER" id="PTHR31514:SF1">
    <property type="entry name" value="MUSCULAR LMNA-INTERACTING PROTEIN"/>
    <property type="match status" value="1"/>
</dbReference>
<evidence type="ECO:0000256" key="2">
    <source>
        <dbReference type="ARBA" id="ARBA00022525"/>
    </source>
</evidence>
<dbReference type="InterPro" id="IPR025661">
    <property type="entry name" value="Pept_asp_AS"/>
</dbReference>
<keyword evidence="4" id="KW-0325">Glycoprotein</keyword>
<comment type="subcellular location">
    <subcellularLocation>
        <location evidence="1">Secreted</location>
    </subcellularLocation>
</comment>
<dbReference type="InterPro" id="IPR000668">
    <property type="entry name" value="Peptidase_C1A_C"/>
</dbReference>
<dbReference type="AlphaFoldDB" id="A0AAW1CAF4"/>
<feature type="region of interest" description="Disordered" evidence="5">
    <location>
        <begin position="151"/>
        <end position="199"/>
    </location>
</feature>
<dbReference type="GO" id="GO:0008234">
    <property type="term" value="F:cysteine-type peptidase activity"/>
    <property type="evidence" value="ECO:0007669"/>
    <property type="project" value="InterPro"/>
</dbReference>
<evidence type="ECO:0000256" key="3">
    <source>
        <dbReference type="ARBA" id="ARBA00023157"/>
    </source>
</evidence>
<dbReference type="CDD" id="cd02620">
    <property type="entry name" value="Peptidase_C1A_CathepsinB"/>
    <property type="match status" value="1"/>
</dbReference>
<feature type="compositionally biased region" description="Polar residues" evidence="5">
    <location>
        <begin position="431"/>
        <end position="452"/>
    </location>
</feature>
<dbReference type="Gene3D" id="3.90.70.10">
    <property type="entry name" value="Cysteine proteinases"/>
    <property type="match status" value="1"/>
</dbReference>
<feature type="region of interest" description="Disordered" evidence="5">
    <location>
        <begin position="427"/>
        <end position="456"/>
    </location>
</feature>
<evidence type="ECO:0000256" key="1">
    <source>
        <dbReference type="ARBA" id="ARBA00004613"/>
    </source>
</evidence>
<evidence type="ECO:0000259" key="6">
    <source>
        <dbReference type="PROSITE" id="PS50958"/>
    </source>
</evidence>
<dbReference type="SMART" id="SM00645">
    <property type="entry name" value="Pept_C1"/>
    <property type="match status" value="1"/>
</dbReference>
<evidence type="ECO:0000256" key="5">
    <source>
        <dbReference type="SAM" id="MobiDB-lite"/>
    </source>
</evidence>
<dbReference type="InterPro" id="IPR001212">
    <property type="entry name" value="Somatomedin_B_dom"/>
</dbReference>
<dbReference type="InterPro" id="IPR029331">
    <property type="entry name" value="MLIP"/>
</dbReference>
<organism evidence="7 8">
    <name type="scientific">Crotalus adamanteus</name>
    <name type="common">Eastern diamondback rattlesnake</name>
    <dbReference type="NCBI Taxonomy" id="8729"/>
    <lineage>
        <taxon>Eukaryota</taxon>
        <taxon>Metazoa</taxon>
        <taxon>Chordata</taxon>
        <taxon>Craniata</taxon>
        <taxon>Vertebrata</taxon>
        <taxon>Euteleostomi</taxon>
        <taxon>Lepidosauria</taxon>
        <taxon>Squamata</taxon>
        <taxon>Bifurcata</taxon>
        <taxon>Unidentata</taxon>
        <taxon>Episquamata</taxon>
        <taxon>Toxicofera</taxon>
        <taxon>Serpentes</taxon>
        <taxon>Colubroidea</taxon>
        <taxon>Viperidae</taxon>
        <taxon>Crotalinae</taxon>
        <taxon>Crotalus</taxon>
    </lineage>
</organism>
<keyword evidence="2" id="KW-0964">Secreted</keyword>
<dbReference type="EMBL" id="JAOTOJ010000001">
    <property type="protein sequence ID" value="KAK9411323.1"/>
    <property type="molecule type" value="Genomic_DNA"/>
</dbReference>
<keyword evidence="3" id="KW-1015">Disulfide bond</keyword>
<dbReference type="PANTHER" id="PTHR31514">
    <property type="entry name" value="MUSCULAR LMNA-INTERACTING PROTEIN MLIP"/>
    <property type="match status" value="1"/>
</dbReference>
<dbReference type="SUPFAM" id="SSF54001">
    <property type="entry name" value="Cysteine proteinases"/>
    <property type="match status" value="1"/>
</dbReference>
<accession>A0AAW1CAF4</accession>
<evidence type="ECO:0000256" key="4">
    <source>
        <dbReference type="ARBA" id="ARBA00023180"/>
    </source>
</evidence>
<name>A0AAW1CAF4_CROAD</name>
<feature type="region of interest" description="Disordered" evidence="5">
    <location>
        <begin position="536"/>
        <end position="567"/>
    </location>
</feature>
<dbReference type="GO" id="GO:0006508">
    <property type="term" value="P:proteolysis"/>
    <property type="evidence" value="ECO:0007669"/>
    <property type="project" value="InterPro"/>
</dbReference>
<feature type="compositionally biased region" description="Polar residues" evidence="5">
    <location>
        <begin position="155"/>
        <end position="183"/>
    </location>
</feature>
<dbReference type="FunFam" id="3.90.70.10:FF:000037">
    <property type="entry name" value="Tubulointerstitial nephritis antigen-like 1"/>
    <property type="match status" value="1"/>
</dbReference>
<evidence type="ECO:0000313" key="7">
    <source>
        <dbReference type="EMBL" id="KAK9411323.1"/>
    </source>
</evidence>
<reference evidence="7 8" key="1">
    <citation type="journal article" date="2024" name="Proc. Natl. Acad. Sci. U.S.A.">
        <title>The genetic regulatory architecture and epigenomic basis for age-related changes in rattlesnake venom.</title>
        <authorList>
            <person name="Hogan M.P."/>
            <person name="Holding M.L."/>
            <person name="Nystrom G.S."/>
            <person name="Colston T.J."/>
            <person name="Bartlett D.A."/>
            <person name="Mason A.J."/>
            <person name="Ellsworth S.A."/>
            <person name="Rautsaw R.M."/>
            <person name="Lawrence K.C."/>
            <person name="Strickland J.L."/>
            <person name="He B."/>
            <person name="Fraser P."/>
            <person name="Margres M.J."/>
            <person name="Gilbert D.M."/>
            <person name="Gibbs H.L."/>
            <person name="Parkinson C.L."/>
            <person name="Rokyta D.R."/>
        </authorList>
    </citation>
    <scope>NUCLEOTIDE SEQUENCE [LARGE SCALE GENOMIC DNA]</scope>
    <source>
        <strain evidence="7">DRR0105</strain>
    </source>
</reference>
<protein>
    <submittedName>
        <fullName evidence="7">Tubulointerstitial nephritis antigen-like</fullName>
    </submittedName>
</protein>
<dbReference type="Gene3D" id="6.20.200.20">
    <property type="match status" value="1"/>
</dbReference>
<feature type="compositionally biased region" description="Basic and acidic residues" evidence="5">
    <location>
        <begin position="540"/>
        <end position="549"/>
    </location>
</feature>
<feature type="compositionally biased region" description="Polar residues" evidence="5">
    <location>
        <begin position="292"/>
        <end position="302"/>
    </location>
</feature>
<proteinExistence type="predicted"/>
<dbReference type="InterPro" id="IPR038765">
    <property type="entry name" value="Papain-like_cys_pep_sf"/>
</dbReference>
<dbReference type="PROSITE" id="PS00640">
    <property type="entry name" value="THIOL_PROTEASE_ASN"/>
    <property type="match status" value="1"/>
</dbReference>
<dbReference type="Pfam" id="PF00112">
    <property type="entry name" value="Peptidase_C1"/>
    <property type="match status" value="1"/>
</dbReference>
<feature type="domain" description="SMB" evidence="6">
    <location>
        <begin position="565"/>
        <end position="612"/>
    </location>
</feature>
<feature type="region of interest" description="Disordered" evidence="5">
    <location>
        <begin position="274"/>
        <end position="329"/>
    </location>
</feature>
<dbReference type="Proteomes" id="UP001474421">
    <property type="component" value="Unassembled WGS sequence"/>
</dbReference>
<sequence length="979" mass="109602">MEIEKCKRLSSAKDKLPQEKLKVPLESGFPRFTFVPAFGRLPIQCYLVDSTTFCNEVITETKEVEKSSAIGRGNKGTGEATSCPNDKHKLFNLQEDKAKGGKMDGKDLFKAEFVLITDSDEDTKAIWGNGYGHESSEGLAVFHVSSGDECKGQGNVPQMQQHTDLSCSSASPQKPSQLTSPLSASDHLSHKSPAAPLLSPTNLKVEHGLAVPGHQASSHQESHSQWRSANGSCIHQTSTYFQSATSSSLPSSVPKILPSSSESLADHAQLFHNVQIHKPEKESTSLPRPLSKDSSPPSQILTSADVPPGSSPQAYSPLPPKKLAPWSQLSRSRETSSPLFFSLPSDCENKTPQSYKINASYKTLAAIPTNTLLLEQKALDEQTKTELDAEDRTLDTHSEMCSPAQLRQQTEELCAAIDEALQEPLARRRCNSSPSSLKNILDSSTGKMSTAPQRPAGRETKYANLYLTAPAVTETQKTKPGVIRPTTVKAKITIKEEEPVQPNPFRKYLEERSDLQTEQTTHPIVPILENEALSSNELSSVRRKDKPSYQEELSEGNFLDTESPRQRGRDDNCNFQYDARNATCYCDEFCTSEPADSIDCCPDFWLVCHKHTPEHVRPQVQQWDCFKDGQHYEEGAIFKDNCNSCKCVNSHWRCTDETCLIQPKLIEQINSGTYGWKADNYSQFWGMSLKEGFNYRLGTFHPSAALLDMRPVMENTAAVADFPEFFVASYEWPDWIHDPLDQRNCAASWAFSTASNVLFWLHGVAADRTAIHSQGHFTDNLSPQNLISCAIKNQQGCQGGSISNAWSYIKKYGLVSHACYPLFWNQLHPMTCAIASVFDAEGKRWPTKPCPNQFETSNRIYQCGSPYRISSKEADIMREIKENGPVQAIMKVYDDFFLYKSGIYRHAMREPQPEHQERFHSVKLVGWGMLEDAEGQWQKYWIAANSWGISWGENGYFRILRGQNECDIEKLIIATKCHL</sequence>
<keyword evidence="8" id="KW-1185">Reference proteome</keyword>
<dbReference type="Pfam" id="PF15274">
    <property type="entry name" value="MLIP"/>
    <property type="match status" value="2"/>
</dbReference>
<evidence type="ECO:0000313" key="8">
    <source>
        <dbReference type="Proteomes" id="UP001474421"/>
    </source>
</evidence>